<reference evidence="1 2" key="1">
    <citation type="submission" date="2019-02" db="EMBL/GenBank/DDBJ databases">
        <title>Deep-cultivation of Planctomycetes and their phenomic and genomic characterization uncovers novel biology.</title>
        <authorList>
            <person name="Wiegand S."/>
            <person name="Jogler M."/>
            <person name="Boedeker C."/>
            <person name="Pinto D."/>
            <person name="Vollmers J."/>
            <person name="Rivas-Marin E."/>
            <person name="Kohn T."/>
            <person name="Peeters S.H."/>
            <person name="Heuer A."/>
            <person name="Rast P."/>
            <person name="Oberbeckmann S."/>
            <person name="Bunk B."/>
            <person name="Jeske O."/>
            <person name="Meyerdierks A."/>
            <person name="Storesund J.E."/>
            <person name="Kallscheuer N."/>
            <person name="Luecker S."/>
            <person name="Lage O.M."/>
            <person name="Pohl T."/>
            <person name="Merkel B.J."/>
            <person name="Hornburger P."/>
            <person name="Mueller R.-W."/>
            <person name="Bruemmer F."/>
            <person name="Labrenz M."/>
            <person name="Spormann A.M."/>
            <person name="Op den Camp H."/>
            <person name="Overmann J."/>
            <person name="Amann R."/>
            <person name="Jetten M.S.M."/>
            <person name="Mascher T."/>
            <person name="Medema M.H."/>
            <person name="Devos D.P."/>
            <person name="Kaster A.-K."/>
            <person name="Ovreas L."/>
            <person name="Rohde M."/>
            <person name="Galperin M.Y."/>
            <person name="Jogler C."/>
        </authorList>
    </citation>
    <scope>NUCLEOTIDE SEQUENCE [LARGE SCALE GENOMIC DNA]</scope>
    <source>
        <strain evidence="1 2">Pla133</strain>
    </source>
</reference>
<dbReference type="AlphaFoldDB" id="A0A518BQT8"/>
<dbReference type="KEGG" id="pbap:Pla133_44580"/>
<gene>
    <name evidence="1" type="ORF">Pla133_44580</name>
</gene>
<evidence type="ECO:0000313" key="2">
    <source>
        <dbReference type="Proteomes" id="UP000316921"/>
    </source>
</evidence>
<dbReference type="RefSeq" id="WP_145069146.1">
    <property type="nucleotide sequence ID" value="NZ_CP036287.1"/>
</dbReference>
<proteinExistence type="predicted"/>
<accession>A0A518BQT8</accession>
<organism evidence="1 2">
    <name type="scientific">Engelhardtia mirabilis</name>
    <dbReference type="NCBI Taxonomy" id="2528011"/>
    <lineage>
        <taxon>Bacteria</taxon>
        <taxon>Pseudomonadati</taxon>
        <taxon>Planctomycetota</taxon>
        <taxon>Planctomycetia</taxon>
        <taxon>Planctomycetia incertae sedis</taxon>
        <taxon>Engelhardtia</taxon>
    </lineage>
</organism>
<protein>
    <submittedName>
        <fullName evidence="1">Uncharacterized protein</fullName>
    </submittedName>
</protein>
<evidence type="ECO:0000313" key="1">
    <source>
        <dbReference type="EMBL" id="QDU69339.1"/>
    </source>
</evidence>
<dbReference type="EMBL" id="CP036287">
    <property type="protein sequence ID" value="QDU69339.1"/>
    <property type="molecule type" value="Genomic_DNA"/>
</dbReference>
<name>A0A518BQT8_9BACT</name>
<dbReference type="Proteomes" id="UP000316921">
    <property type="component" value="Chromosome"/>
</dbReference>
<sequence length="155" mass="17366">MFDIEALDPASRSLAHELLRHHPELKGHARIEQRPGRDEAYLILTIPAAVEGEPAMVVDSGDPERVLVQWGRWSQEFTAPRGGGRSSELAEAISLVEDLLADTVTIWTLEVDGRWRGAGVLYDEFDERRLLSGLKPGSRLELRTWSGGRIDVIER</sequence>
<keyword evidence="2" id="KW-1185">Reference proteome</keyword>